<proteinExistence type="predicted"/>
<comment type="caution">
    <text evidence="2">The sequence shown here is derived from an EMBL/GenBank/DDBJ whole genome shotgun (WGS) entry which is preliminary data.</text>
</comment>
<name>A0ABR4KLY3_9EURO</name>
<organism evidence="2 3">
    <name type="scientific">Aspergillus pseudoustus</name>
    <dbReference type="NCBI Taxonomy" id="1810923"/>
    <lineage>
        <taxon>Eukaryota</taxon>
        <taxon>Fungi</taxon>
        <taxon>Dikarya</taxon>
        <taxon>Ascomycota</taxon>
        <taxon>Pezizomycotina</taxon>
        <taxon>Eurotiomycetes</taxon>
        <taxon>Eurotiomycetidae</taxon>
        <taxon>Eurotiales</taxon>
        <taxon>Aspergillaceae</taxon>
        <taxon>Aspergillus</taxon>
        <taxon>Aspergillus subgen. Nidulantes</taxon>
    </lineage>
</organism>
<keyword evidence="3" id="KW-1185">Reference proteome</keyword>
<feature type="region of interest" description="Disordered" evidence="1">
    <location>
        <begin position="26"/>
        <end position="78"/>
    </location>
</feature>
<accession>A0ABR4KLY3</accession>
<reference evidence="2 3" key="1">
    <citation type="submission" date="2024-07" db="EMBL/GenBank/DDBJ databases">
        <title>Section-level genome sequencing and comparative genomics of Aspergillus sections Usti and Cavernicolus.</title>
        <authorList>
            <consortium name="Lawrence Berkeley National Laboratory"/>
            <person name="Nybo J.L."/>
            <person name="Vesth T.C."/>
            <person name="Theobald S."/>
            <person name="Frisvad J.C."/>
            <person name="Larsen T.O."/>
            <person name="Kjaerboelling I."/>
            <person name="Rothschild-Mancinelli K."/>
            <person name="Lyhne E.K."/>
            <person name="Kogle M.E."/>
            <person name="Barry K."/>
            <person name="Clum A."/>
            <person name="Na H."/>
            <person name="Ledsgaard L."/>
            <person name="Lin J."/>
            <person name="Lipzen A."/>
            <person name="Kuo A."/>
            <person name="Riley R."/>
            <person name="Mondo S."/>
            <person name="Labutti K."/>
            <person name="Haridas S."/>
            <person name="Pangalinan J."/>
            <person name="Salamov A.A."/>
            <person name="Simmons B.A."/>
            <person name="Magnuson J.K."/>
            <person name="Chen J."/>
            <person name="Drula E."/>
            <person name="Henrissat B."/>
            <person name="Wiebenga A."/>
            <person name="Lubbers R.J."/>
            <person name="Gomes A.C."/>
            <person name="Makela M.R."/>
            <person name="Stajich J."/>
            <person name="Grigoriev I.V."/>
            <person name="Mortensen U.H."/>
            <person name="De Vries R.P."/>
            <person name="Baker S.E."/>
            <person name="Andersen M.R."/>
        </authorList>
    </citation>
    <scope>NUCLEOTIDE SEQUENCE [LARGE SCALE GENOMIC DNA]</scope>
    <source>
        <strain evidence="2 3">CBS 123904</strain>
    </source>
</reference>
<sequence length="424" mass="47882">MDTQGLSTIFPQGTYGYHHEDSSVWGDEMDVDEPSFESTSKASPEHLSAHQTSGRRRNVTEGQQRIPMPPHPRREDQPTARDRLLEFRSEGHGTISHDYCVATVRRVFMYRTYLLMQPGGHKIHHFNWRGGPVYQSSNTPPEVSLWFMTIDPKVHVKKHPRGFLWKELLLHNAQAWIDPVIVLSKTGGDLPQHPKTLLCFAKGRTKKLYTTHGSWRLDKNEGQTYCDTGHPKSYMNPKRRVGNGFIEGTSIRTRRNWGQYENLLIAVAHQDRVETETAAVKRGELSAVARRRDFMALRRSSPLSQSMTPADLEAEDVQMVSNELVLCPRASATPTAYTTPFGYDHAYDTFNLVTELSDTDGGWVSEPFQVSLYRQYLGPILEGDASLTTIFGDMNYASSARAFTDLTDGDNNDAPSDAMDIDSD</sequence>
<feature type="region of interest" description="Disordered" evidence="1">
    <location>
        <begin position="405"/>
        <end position="424"/>
    </location>
</feature>
<dbReference type="Proteomes" id="UP001610446">
    <property type="component" value="Unassembled WGS sequence"/>
</dbReference>
<evidence type="ECO:0000256" key="1">
    <source>
        <dbReference type="SAM" id="MobiDB-lite"/>
    </source>
</evidence>
<evidence type="ECO:0000313" key="2">
    <source>
        <dbReference type="EMBL" id="KAL2853282.1"/>
    </source>
</evidence>
<gene>
    <name evidence="2" type="ORF">BJY01DRAFT_244247</name>
</gene>
<evidence type="ECO:0000313" key="3">
    <source>
        <dbReference type="Proteomes" id="UP001610446"/>
    </source>
</evidence>
<dbReference type="EMBL" id="JBFXLU010000021">
    <property type="protein sequence ID" value="KAL2853282.1"/>
    <property type="molecule type" value="Genomic_DNA"/>
</dbReference>
<protein>
    <submittedName>
        <fullName evidence="2">Uncharacterized protein</fullName>
    </submittedName>
</protein>